<evidence type="ECO:0000313" key="7">
    <source>
        <dbReference type="Proteomes" id="UP001202961"/>
    </source>
</evidence>
<accession>A0ABT0U708</accession>
<name>A0ABT0U708_9BACT</name>
<feature type="transmembrane region" description="Helical" evidence="5">
    <location>
        <begin position="82"/>
        <end position="99"/>
    </location>
</feature>
<dbReference type="InterPro" id="IPR052527">
    <property type="entry name" value="Metal_cation-efflux_comp"/>
</dbReference>
<dbReference type="EMBL" id="JAMQBK010000051">
    <property type="protein sequence ID" value="MCM2372709.1"/>
    <property type="molecule type" value="Genomic_DNA"/>
</dbReference>
<comment type="caution">
    <text evidence="6">The sequence shown here is derived from an EMBL/GenBank/DDBJ whole genome shotgun (WGS) entry which is preliminary data.</text>
</comment>
<keyword evidence="4 5" id="KW-0472">Membrane</keyword>
<keyword evidence="7" id="KW-1185">Reference proteome</keyword>
<dbReference type="Gene3D" id="1.20.120.1630">
    <property type="match status" value="1"/>
</dbReference>
<dbReference type="PANTHER" id="PTHR43847:SF1">
    <property type="entry name" value="BLL3993 PROTEIN"/>
    <property type="match status" value="1"/>
</dbReference>
<dbReference type="Proteomes" id="UP001202961">
    <property type="component" value="Unassembled WGS sequence"/>
</dbReference>
<dbReference type="Pfam" id="PF04191">
    <property type="entry name" value="PEMT"/>
    <property type="match status" value="1"/>
</dbReference>
<evidence type="ECO:0000256" key="3">
    <source>
        <dbReference type="ARBA" id="ARBA00022989"/>
    </source>
</evidence>
<feature type="transmembrane region" description="Helical" evidence="5">
    <location>
        <begin position="36"/>
        <end position="61"/>
    </location>
</feature>
<keyword evidence="2 5" id="KW-0812">Transmembrane</keyword>
<reference evidence="6 7" key="1">
    <citation type="journal article" date="2022" name="Syst. Appl. Microbiol.">
        <title>Rhodopirellula aestuarii sp. nov., a novel member of the genus Rhodopirellula isolated from brackish sediments collected in the Tagus River estuary, Portugal.</title>
        <authorList>
            <person name="Vitorino I.R."/>
            <person name="Klimek D."/>
            <person name="Calusinska M."/>
            <person name="Lobo-da-Cunha A."/>
            <person name="Vasconcelos V."/>
            <person name="Lage O.M."/>
        </authorList>
    </citation>
    <scope>NUCLEOTIDE SEQUENCE [LARGE SCALE GENOMIC DNA]</scope>
    <source>
        <strain evidence="6 7">ICT_H3.1</strain>
    </source>
</reference>
<protein>
    <submittedName>
        <fullName evidence="6">Isoprenylcysteine carboxylmethyltransferase family protein</fullName>
    </submittedName>
</protein>
<dbReference type="InterPro" id="IPR007318">
    <property type="entry name" value="Phopholipid_MeTrfase"/>
</dbReference>
<dbReference type="PANTHER" id="PTHR43847">
    <property type="entry name" value="BLL3993 PROTEIN"/>
    <property type="match status" value="1"/>
</dbReference>
<evidence type="ECO:0000313" key="6">
    <source>
        <dbReference type="EMBL" id="MCM2372709.1"/>
    </source>
</evidence>
<evidence type="ECO:0000256" key="1">
    <source>
        <dbReference type="ARBA" id="ARBA00004127"/>
    </source>
</evidence>
<sequence length="147" mass="16436">MNLRSKTAQRFLVAGQFLTAATLVLTARNVLNSPVALVLIVAGALLGIGAWLTFGLTKITVMPELKDEARLITNGPYRFIRHPMYTAVALFCLGFVVASPSLWRILIWIALVVVVTAKSRIEEAFLLDRFSEYSQYKKRTGRFLPFC</sequence>
<proteinExistence type="predicted"/>
<comment type="subcellular location">
    <subcellularLocation>
        <location evidence="1">Endomembrane system</location>
        <topology evidence="1">Multi-pass membrane protein</topology>
    </subcellularLocation>
</comment>
<keyword evidence="3 5" id="KW-1133">Transmembrane helix</keyword>
<evidence type="ECO:0000256" key="4">
    <source>
        <dbReference type="ARBA" id="ARBA00023136"/>
    </source>
</evidence>
<organism evidence="6 7">
    <name type="scientific">Aporhodopirellula aestuarii</name>
    <dbReference type="NCBI Taxonomy" id="2950107"/>
    <lineage>
        <taxon>Bacteria</taxon>
        <taxon>Pseudomonadati</taxon>
        <taxon>Planctomycetota</taxon>
        <taxon>Planctomycetia</taxon>
        <taxon>Pirellulales</taxon>
        <taxon>Pirellulaceae</taxon>
        <taxon>Aporhodopirellula</taxon>
    </lineage>
</organism>
<evidence type="ECO:0000256" key="2">
    <source>
        <dbReference type="ARBA" id="ARBA00022692"/>
    </source>
</evidence>
<dbReference type="RefSeq" id="WP_250930343.1">
    <property type="nucleotide sequence ID" value="NZ_JAMQBK010000051.1"/>
</dbReference>
<gene>
    <name evidence="6" type="ORF">NB063_19015</name>
</gene>
<evidence type="ECO:0000256" key="5">
    <source>
        <dbReference type="SAM" id="Phobius"/>
    </source>
</evidence>